<evidence type="ECO:0000256" key="6">
    <source>
        <dbReference type="ARBA" id="ARBA00022892"/>
    </source>
</evidence>
<evidence type="ECO:0000259" key="9">
    <source>
        <dbReference type="Pfam" id="PF07919"/>
    </source>
</evidence>
<feature type="compositionally biased region" description="Basic and acidic residues" evidence="8">
    <location>
        <begin position="151"/>
        <end position="166"/>
    </location>
</feature>
<dbReference type="Pfam" id="PF11817">
    <property type="entry name" value="Foie-gras_1"/>
    <property type="match status" value="1"/>
</dbReference>
<evidence type="ECO:0000259" key="10">
    <source>
        <dbReference type="Pfam" id="PF11817"/>
    </source>
</evidence>
<dbReference type="Pfam" id="PF12742">
    <property type="entry name" value="Gryzun-like"/>
    <property type="match status" value="1"/>
</dbReference>
<dbReference type="GO" id="GO:0016192">
    <property type="term" value="P:vesicle-mediated transport"/>
    <property type="evidence" value="ECO:0007669"/>
    <property type="project" value="UniProtKB-KW"/>
</dbReference>
<dbReference type="EMBL" id="KV722545">
    <property type="protein sequence ID" value="OCH86086.1"/>
    <property type="molecule type" value="Genomic_DNA"/>
</dbReference>
<dbReference type="OrthoDB" id="6278596at2759"/>
<feature type="compositionally biased region" description="Basic residues" evidence="8">
    <location>
        <begin position="257"/>
        <end position="266"/>
    </location>
</feature>
<feature type="domain" description="Trafficking protein particle complex subunit 11" evidence="10">
    <location>
        <begin position="343"/>
        <end position="611"/>
    </location>
</feature>
<evidence type="ECO:0000256" key="3">
    <source>
        <dbReference type="ARBA" id="ARBA00007051"/>
    </source>
</evidence>
<evidence type="ECO:0000256" key="4">
    <source>
        <dbReference type="ARBA" id="ARBA00021520"/>
    </source>
</evidence>
<comment type="similarity">
    <text evidence="3">Belongs to the TRAPPC11 family.</text>
</comment>
<evidence type="ECO:0000256" key="8">
    <source>
        <dbReference type="SAM" id="MobiDB-lite"/>
    </source>
</evidence>
<feature type="region of interest" description="Disordered" evidence="8">
    <location>
        <begin position="142"/>
        <end position="166"/>
    </location>
</feature>
<accession>A0A8E2AK61</accession>
<dbReference type="InterPro" id="IPR012880">
    <property type="entry name" value="Gryzun"/>
</dbReference>
<keyword evidence="13" id="KW-1185">Reference proteome</keyword>
<dbReference type="Pfam" id="PF07919">
    <property type="entry name" value="Gryzun"/>
    <property type="match status" value="1"/>
</dbReference>
<reference evidence="12 13" key="1">
    <citation type="submission" date="2016-07" db="EMBL/GenBank/DDBJ databases">
        <title>Draft genome of the white-rot fungus Obba rivulosa 3A-2.</title>
        <authorList>
            <consortium name="DOE Joint Genome Institute"/>
            <person name="Miettinen O."/>
            <person name="Riley R."/>
            <person name="Acob R."/>
            <person name="Barry K."/>
            <person name="Cullen D."/>
            <person name="De Vries R."/>
            <person name="Hainaut M."/>
            <person name="Hatakka A."/>
            <person name="Henrissat B."/>
            <person name="Hilden K."/>
            <person name="Kuo R."/>
            <person name="Labutti K."/>
            <person name="Lipzen A."/>
            <person name="Makela M.R."/>
            <person name="Sandor L."/>
            <person name="Spatafora J.W."/>
            <person name="Grigoriev I.V."/>
            <person name="Hibbett D.S."/>
        </authorList>
    </citation>
    <scope>NUCLEOTIDE SEQUENCE [LARGE SCALE GENOMIC DNA]</scope>
    <source>
        <strain evidence="12 13">3A-2</strain>
    </source>
</reference>
<evidence type="ECO:0000313" key="13">
    <source>
        <dbReference type="Proteomes" id="UP000250043"/>
    </source>
</evidence>
<keyword evidence="5" id="KW-0813">Transport</keyword>
<dbReference type="PANTHER" id="PTHR14374:SF0">
    <property type="entry name" value="TRAFFICKING PROTEIN PARTICLE COMPLEX SUBUNIT 11"/>
    <property type="match status" value="1"/>
</dbReference>
<evidence type="ECO:0000256" key="2">
    <source>
        <dbReference type="ARBA" id="ARBA00004222"/>
    </source>
</evidence>
<evidence type="ECO:0000256" key="7">
    <source>
        <dbReference type="ARBA" id="ARBA00023034"/>
    </source>
</evidence>
<evidence type="ECO:0000256" key="5">
    <source>
        <dbReference type="ARBA" id="ARBA00022448"/>
    </source>
</evidence>
<comment type="subcellular location">
    <subcellularLocation>
        <location evidence="2">Golgi apparatus</location>
        <location evidence="2">cis-Golgi network</location>
    </subcellularLocation>
</comment>
<evidence type="ECO:0000259" key="11">
    <source>
        <dbReference type="Pfam" id="PF12742"/>
    </source>
</evidence>
<feature type="region of interest" description="Disordered" evidence="8">
    <location>
        <begin position="257"/>
        <end position="287"/>
    </location>
</feature>
<dbReference type="InterPro" id="IPR021773">
    <property type="entry name" value="TPC11"/>
</dbReference>
<comment type="function">
    <text evidence="1">Involved in endoplasmic reticulum to Golgi apparatus trafficking at a very early stage.</text>
</comment>
<evidence type="ECO:0000256" key="1">
    <source>
        <dbReference type="ARBA" id="ARBA00001995"/>
    </source>
</evidence>
<proteinExistence type="inferred from homology"/>
<dbReference type="AlphaFoldDB" id="A0A8E2AK61"/>
<dbReference type="PANTHER" id="PTHR14374">
    <property type="entry name" value="FOIE GRAS"/>
    <property type="match status" value="1"/>
</dbReference>
<feature type="domain" description="Trafficking protein particle complex subunit 11 C-terminal" evidence="11">
    <location>
        <begin position="1159"/>
        <end position="1206"/>
    </location>
</feature>
<feature type="domain" description="Gryzun putative trafficking through Golgi" evidence="9">
    <location>
        <begin position="646"/>
        <end position="955"/>
    </location>
</feature>
<dbReference type="Proteomes" id="UP000250043">
    <property type="component" value="Unassembled WGS sequence"/>
</dbReference>
<name>A0A8E2AK61_9APHY</name>
<keyword evidence="7" id="KW-0333">Golgi apparatus</keyword>
<keyword evidence="6" id="KW-0931">ER-Golgi transport</keyword>
<dbReference type="InterPro" id="IPR025876">
    <property type="entry name" value="TRAPPC11_C"/>
</dbReference>
<evidence type="ECO:0000313" key="12">
    <source>
        <dbReference type="EMBL" id="OCH86086.1"/>
    </source>
</evidence>
<sequence length="1271" mass="142476">MNSYPSELLNQLAPVMFVAGLEDLTLQPPQTPTRTTAPQDPFAALSTRLREVLLSQRKAAIWQPEKNRTFKVLLADKDMRFPPRKVEDPQTHTMHSPLSPLTPTSPMYPDGLISPFWIRKHTTLVPAVFVIFMRIYESPVQQPRSPLDVPDADREREREVEERRRDTELASDIAQRKKHMNEYGVKLTVVLLASRRMLDDPALDARLTFIRRQSGLDPRAALFVLSPVSQAEIGDFVRSLQDALYEPAVEYYTNHSKRVRRKRNKHSQTASSYPLPMSPIGAAGTTPRPLRPEGWTVRYEYKMACFAEFRGEDEIALKHYQDAYSSLLIMFGSTAILPPRTKRWSEARVLADCINVKICKLYLYNNEHSLALAHHNSHIRRFADFCRGWGVGEETFEFWAWLARQHRILAELLEEGTKSTLKIPSHFRTPSQTAALIAAHTLDSSTSQRTLMEAETQRLLGVNPMQALQHPGFYYYMAARCTERRRERFLSALESETATATPAYATEKKVDHLAVMVELYTKAHDNFKHFRTAGNQGHDRFILWIVNKIAETYCMQRKYQVAVRFFERIARTYRHEGWTSLLLPLLLTWYQCAQQLGDMELSVRLLIEMLSHGAGYRRDDPDAMQEDLMAVLKSTVPSSTNKPLVIEPSESEPILESCIVFWKPDVNVGEAAPFQISLTAPSGVSMSALPFTTLTVEFSADIPPIVVQHSLGDNGQALSQVRKIDLGLISISASPQKDKLEARVVEGVLRWGPGHTVVLAGALLSDTPRTLSIIKVELTLQEGSWTIQFPLQLIKPRHRHPIISRWLVSSQPPRFTPITWESYSELHIHHRPHKIQVSLAHHAPAYLGEEYPIVVEVCNTDERELDMVMDVLLQPTEYDEAVNYISVDDQRSSSLIKGVSLGVIPPGASLLKTIYLCSSGVAGDRTIDISVQSRSTATPEPSSPASPSLSADISLVDKGETLQTLVVSAVEAFKLEHDVTYRRSLRPQPGPSDLRTFDADYWDDRDGGEAIVASTFVCSGPSSVAVEAIKLIREDGAYAKVVDCSVEDDTDVLAEWLPGDEFCGSCRVSLAPGDELEEDEGIPGPGAYEITWRRVLLDGERGSPSTSRFSLPPLRPPTDGLIALLDTPPIARLHEPITIRLTIRNRHPSRSANVTVHLETEATDSFVVAGLRSGRLPILLPGTEEQILWRLIPIECGYVKVPRIRVVDRRRAVEQAQGGQGPLPDSESEADAVRIVDIRWDVKDASASVKTARISMDDSTRKGEPIILVVP</sequence>
<dbReference type="GO" id="GO:0005794">
    <property type="term" value="C:Golgi apparatus"/>
    <property type="evidence" value="ECO:0007669"/>
    <property type="project" value="UniProtKB-SubCell"/>
</dbReference>
<gene>
    <name evidence="12" type="ORF">OBBRIDRAFT_890731</name>
</gene>
<organism evidence="12 13">
    <name type="scientific">Obba rivulosa</name>
    <dbReference type="NCBI Taxonomy" id="1052685"/>
    <lineage>
        <taxon>Eukaryota</taxon>
        <taxon>Fungi</taxon>
        <taxon>Dikarya</taxon>
        <taxon>Basidiomycota</taxon>
        <taxon>Agaricomycotina</taxon>
        <taxon>Agaricomycetes</taxon>
        <taxon>Polyporales</taxon>
        <taxon>Gelatoporiaceae</taxon>
        <taxon>Obba</taxon>
    </lineage>
</organism>
<protein>
    <recommendedName>
        <fullName evidence="4">Trafficking protein particle complex subunit 11</fullName>
    </recommendedName>
</protein>
<feature type="region of interest" description="Disordered" evidence="8">
    <location>
        <begin position="82"/>
        <end position="102"/>
    </location>
</feature>